<evidence type="ECO:0000313" key="2">
    <source>
        <dbReference type="EMBL" id="KAA0677157.1"/>
    </source>
</evidence>
<feature type="signal peptide" evidence="1">
    <location>
        <begin position="1"/>
        <end position="23"/>
    </location>
</feature>
<dbReference type="EMBL" id="QOKW01000026">
    <property type="protein sequence ID" value="KAA0677157.1"/>
    <property type="molecule type" value="Genomic_DNA"/>
</dbReference>
<dbReference type="InterPro" id="IPR010727">
    <property type="entry name" value="DUF1302"/>
</dbReference>
<evidence type="ECO:0000256" key="1">
    <source>
        <dbReference type="SAM" id="SignalP"/>
    </source>
</evidence>
<dbReference type="AlphaFoldDB" id="A0A9W7KPS1"/>
<name>A0A9W7KPS1_9PROT</name>
<proteinExistence type="predicted"/>
<evidence type="ECO:0000313" key="3">
    <source>
        <dbReference type="Proteomes" id="UP000480854"/>
    </source>
</evidence>
<feature type="chain" id="PRO_5040974755" description="Alginate export domain-containing protein" evidence="1">
    <location>
        <begin position="24"/>
        <end position="423"/>
    </location>
</feature>
<keyword evidence="1" id="KW-0732">Signal</keyword>
<sequence length="423" mass="46566">MRLRWTARVFAVAVCAGATLAQATEPAEAPLASATLDTSLRAGFWSSSRSLDERRGIGTANVWLRTAADLSESVRVKAEGWAATPRIAGDDRWKGELREAHVTWSGADLDLRAGRQIVVWGRADQINPTSHLASRDYTLLFAEDDDQRRGVAMLRANRYHGDWTFGAYWVPEFRPNVFPRPLLPAGVSYADDDQPDGVRQFGVKLDRSGGAVDWSVSVFDGWDDNPDTAVVSAGPGGVVLQRRHHRIRSLGADAATTVGSYGLRAEAAYVFTENAGGTDPFVRPPSFGLVVGGDRNLFGNTNVSIQYVLLHTRNFRDPRSEPIPYVRAAAVQTALDGNQINRTQMGATLKLTSKWLNDTLEGDVTGVLYKPDGDWLLSTRLRYAFSDAWKGIVGAEWHGGQPDSYFGRLRENNLVFVEVRRGF</sequence>
<evidence type="ECO:0008006" key="4">
    <source>
        <dbReference type="Google" id="ProtNLM"/>
    </source>
</evidence>
<keyword evidence="3" id="KW-1185">Reference proteome</keyword>
<reference evidence="2 3" key="1">
    <citation type="submission" date="2018-07" db="EMBL/GenBank/DDBJ databases">
        <title>Genome sequence of Azospirillum sp. ATCC 49961.</title>
        <authorList>
            <person name="Sant'Anna F.H."/>
            <person name="Baldani J.I."/>
            <person name="Zilli J.E."/>
            <person name="Reis V.M."/>
            <person name="Hartmann A."/>
            <person name="Cruz L."/>
            <person name="de Souza E.M."/>
            <person name="de Oliveira Pedrosa F."/>
            <person name="Passaglia L.M.P."/>
        </authorList>
    </citation>
    <scope>NUCLEOTIDE SEQUENCE [LARGE SCALE GENOMIC DNA]</scope>
    <source>
        <strain evidence="2 3">ATCC 49961</strain>
    </source>
</reference>
<accession>A0A9W7KPS1</accession>
<dbReference type="Proteomes" id="UP000480854">
    <property type="component" value="Unassembled WGS sequence"/>
</dbReference>
<comment type="caution">
    <text evidence="2">The sequence shown here is derived from an EMBL/GenBank/DDBJ whole genome shotgun (WGS) entry which is preliminary data.</text>
</comment>
<gene>
    <name evidence="2" type="ORF">DS843_24510</name>
</gene>
<organism evidence="2 3">
    <name type="scientific">Roseomonas genomospecies 6</name>
    <dbReference type="NCBI Taxonomy" id="214106"/>
    <lineage>
        <taxon>Bacteria</taxon>
        <taxon>Pseudomonadati</taxon>
        <taxon>Pseudomonadota</taxon>
        <taxon>Alphaproteobacteria</taxon>
        <taxon>Acetobacterales</taxon>
        <taxon>Roseomonadaceae</taxon>
        <taxon>Roseomonas</taxon>
    </lineage>
</organism>
<dbReference type="RefSeq" id="WP_149471463.1">
    <property type="nucleotide sequence ID" value="NZ_QOKW01000026.1"/>
</dbReference>
<dbReference type="OrthoDB" id="9763101at2"/>
<protein>
    <recommendedName>
        <fullName evidence="4">Alginate export domain-containing protein</fullName>
    </recommendedName>
</protein>
<dbReference type="Pfam" id="PF06980">
    <property type="entry name" value="DUF1302"/>
    <property type="match status" value="1"/>
</dbReference>